<dbReference type="EMBL" id="CAJNJA010025948">
    <property type="protein sequence ID" value="CAE7552170.1"/>
    <property type="molecule type" value="Genomic_DNA"/>
</dbReference>
<feature type="compositionally biased region" description="Acidic residues" evidence="1">
    <location>
        <begin position="408"/>
        <end position="428"/>
    </location>
</feature>
<dbReference type="Proteomes" id="UP000601435">
    <property type="component" value="Unassembled WGS sequence"/>
</dbReference>
<organism evidence="2 3">
    <name type="scientific">Symbiodinium necroappetens</name>
    <dbReference type="NCBI Taxonomy" id="1628268"/>
    <lineage>
        <taxon>Eukaryota</taxon>
        <taxon>Sar</taxon>
        <taxon>Alveolata</taxon>
        <taxon>Dinophyceae</taxon>
        <taxon>Suessiales</taxon>
        <taxon>Symbiodiniaceae</taxon>
        <taxon>Symbiodinium</taxon>
    </lineage>
</organism>
<accession>A0A812TWD7</accession>
<comment type="caution">
    <text evidence="2">The sequence shown here is derived from an EMBL/GenBank/DDBJ whole genome shotgun (WGS) entry which is preliminary data.</text>
</comment>
<protein>
    <submittedName>
        <fullName evidence="2">URC1 protein</fullName>
    </submittedName>
</protein>
<dbReference type="AlphaFoldDB" id="A0A812TWD7"/>
<feature type="non-terminal residue" evidence="2">
    <location>
        <position position="1"/>
    </location>
</feature>
<name>A0A812TWD7_9DINO</name>
<evidence type="ECO:0000256" key="1">
    <source>
        <dbReference type="SAM" id="MobiDB-lite"/>
    </source>
</evidence>
<reference evidence="2" key="1">
    <citation type="submission" date="2021-02" db="EMBL/GenBank/DDBJ databases">
        <authorList>
            <person name="Dougan E. K."/>
            <person name="Rhodes N."/>
            <person name="Thang M."/>
            <person name="Chan C."/>
        </authorList>
    </citation>
    <scope>NUCLEOTIDE SEQUENCE</scope>
</reference>
<feature type="region of interest" description="Disordered" evidence="1">
    <location>
        <begin position="383"/>
        <end position="456"/>
    </location>
</feature>
<keyword evidence="3" id="KW-1185">Reference proteome</keyword>
<evidence type="ECO:0000313" key="2">
    <source>
        <dbReference type="EMBL" id="CAE7552170.1"/>
    </source>
</evidence>
<proteinExistence type="predicted"/>
<evidence type="ECO:0000313" key="3">
    <source>
        <dbReference type="Proteomes" id="UP000601435"/>
    </source>
</evidence>
<sequence>MTRSMTTASMVLENLQKELGSLELAGADPGVDEDAKLTIGEAVQLIANGTVIGAVAEDMLKKLKTGGVRSGIPRRYVVTYELYGLLTNKVRDVLDQMDEISQTEVEQADLAVKMQAAGNIDASSIARAVGREDDEDFITKLKAADTVDTAPDPDESEMDQQEQIVGEMDKLLTREELKNLLTDVISGLDRFRWQDLANDLKKWCTTGETSDNVVRRLLEDTVELQREAVSVLALSKILAEETLSSRILLAARALADFNDAVDREMGLMLERFGIDPALISRTYTHSASLLDAFASKKSLSSLDREEETDSGLADSQPFATTANLSDMEKAMVKQRDHQRRVHKKVKGDLTALMQEHRRKVELNSAYAVLCRYDHLMMTTMRDERRGKGGQECSPEPPEEFRQPTYESQELEVDELETPPDMPPEEDAAENVASKPAPALPGRLPKGKASAASASQG</sequence>
<gene>
    <name evidence="2" type="primary">URC1</name>
    <name evidence="2" type="ORF">SNEC2469_LOCUS15913</name>
</gene>
<feature type="non-terminal residue" evidence="2">
    <location>
        <position position="456"/>
    </location>
</feature>
<dbReference type="OrthoDB" id="442589at2759"/>